<evidence type="ECO:0000313" key="2">
    <source>
        <dbReference type="EMBL" id="KYC49720.1"/>
    </source>
</evidence>
<sequence>MNKKNDKVDDRSRNGSNAGNPSDGENVTLIKAVEKTAGKRNHDNGYSLDVLANAFKKHHELSECVKCSDEIEQHQVDELFARVADCLDFNVYLHRNVTTRLKGVFTSDQLACIFQAYNGILIKYTGMSDVHAKQELYDYVDFEGKLLYDLGNVDEFKSKIESMNPIEYDVFVNLIIDFWGMDGDMLALLHHFLKRKDLSSDITLN</sequence>
<proteinExistence type="predicted"/>
<comment type="caution">
    <text evidence="2">The sequence shown here is derived from an EMBL/GenBank/DDBJ whole genome shotgun (WGS) entry which is preliminary data.</text>
</comment>
<organism evidence="2 3">
    <name type="scientific">Candidatus Methanofastidiosum methylothiophilum</name>
    <dbReference type="NCBI Taxonomy" id="1705564"/>
    <lineage>
        <taxon>Archaea</taxon>
        <taxon>Methanobacteriati</taxon>
        <taxon>Methanobacteriota</taxon>
        <taxon>Stenosarchaea group</taxon>
        <taxon>Candidatus Methanofastidiosia</taxon>
        <taxon>Candidatus Methanofastidiosales</taxon>
        <taxon>Candidatus Methanofastidiosaceae</taxon>
        <taxon>Candidatus Methanofastidiosum</taxon>
    </lineage>
</organism>
<dbReference type="Proteomes" id="UP000075578">
    <property type="component" value="Unassembled WGS sequence"/>
</dbReference>
<dbReference type="EMBL" id="LNGD01000096">
    <property type="protein sequence ID" value="KYC49720.1"/>
    <property type="molecule type" value="Genomic_DNA"/>
</dbReference>
<dbReference type="AlphaFoldDB" id="A0A150IXL3"/>
<feature type="compositionally biased region" description="Basic and acidic residues" evidence="1">
    <location>
        <begin position="1"/>
        <end position="13"/>
    </location>
</feature>
<feature type="region of interest" description="Disordered" evidence="1">
    <location>
        <begin position="1"/>
        <end position="26"/>
    </location>
</feature>
<gene>
    <name evidence="2" type="ORF">AMQ74_01372</name>
</gene>
<protein>
    <submittedName>
        <fullName evidence="2">Uncharacterized protein</fullName>
    </submittedName>
</protein>
<reference evidence="2 3" key="1">
    <citation type="journal article" date="2016" name="ISME J.">
        <title>Chasing the elusive Euryarchaeota class WSA2: genomes reveal a uniquely fastidious methyl-reducing methanogen.</title>
        <authorList>
            <person name="Nobu M.K."/>
            <person name="Narihiro T."/>
            <person name="Kuroda K."/>
            <person name="Mei R."/>
            <person name="Liu W.T."/>
        </authorList>
    </citation>
    <scope>NUCLEOTIDE SEQUENCE [LARGE SCALE GENOMIC DNA]</scope>
    <source>
        <strain evidence="2">U1lsi0528_Bin089</strain>
    </source>
</reference>
<evidence type="ECO:0000256" key="1">
    <source>
        <dbReference type="SAM" id="MobiDB-lite"/>
    </source>
</evidence>
<name>A0A150IXL3_9EURY</name>
<accession>A0A150IXL3</accession>
<evidence type="ECO:0000313" key="3">
    <source>
        <dbReference type="Proteomes" id="UP000075578"/>
    </source>
</evidence>
<feature type="compositionally biased region" description="Polar residues" evidence="1">
    <location>
        <begin position="14"/>
        <end position="25"/>
    </location>
</feature>